<gene>
    <name evidence="1" type="ORF">Pint_09662</name>
</gene>
<sequence>MPLLQVVVVASLEVAYALLMSGENLDKHTDVKDILLRWGLLDGKNM</sequence>
<proteinExistence type="predicted"/>
<protein>
    <submittedName>
        <fullName evidence="1">Uncharacterized protein</fullName>
    </submittedName>
</protein>
<evidence type="ECO:0000313" key="2">
    <source>
        <dbReference type="Proteomes" id="UP001163603"/>
    </source>
</evidence>
<comment type="caution">
    <text evidence="1">The sequence shown here is derived from an EMBL/GenBank/DDBJ whole genome shotgun (WGS) entry which is preliminary data.</text>
</comment>
<organism evidence="1 2">
    <name type="scientific">Pistacia integerrima</name>
    <dbReference type="NCBI Taxonomy" id="434235"/>
    <lineage>
        <taxon>Eukaryota</taxon>
        <taxon>Viridiplantae</taxon>
        <taxon>Streptophyta</taxon>
        <taxon>Embryophyta</taxon>
        <taxon>Tracheophyta</taxon>
        <taxon>Spermatophyta</taxon>
        <taxon>Magnoliopsida</taxon>
        <taxon>eudicotyledons</taxon>
        <taxon>Gunneridae</taxon>
        <taxon>Pentapetalae</taxon>
        <taxon>rosids</taxon>
        <taxon>malvids</taxon>
        <taxon>Sapindales</taxon>
        <taxon>Anacardiaceae</taxon>
        <taxon>Pistacia</taxon>
    </lineage>
</organism>
<accession>A0ACC0XMG7</accession>
<name>A0ACC0XMG7_9ROSI</name>
<dbReference type="Proteomes" id="UP001163603">
    <property type="component" value="Chromosome 12"/>
</dbReference>
<evidence type="ECO:0000313" key="1">
    <source>
        <dbReference type="EMBL" id="KAJ0018690.1"/>
    </source>
</evidence>
<dbReference type="EMBL" id="CM047747">
    <property type="protein sequence ID" value="KAJ0018690.1"/>
    <property type="molecule type" value="Genomic_DNA"/>
</dbReference>
<keyword evidence="2" id="KW-1185">Reference proteome</keyword>
<reference evidence="2" key="1">
    <citation type="journal article" date="2023" name="G3 (Bethesda)">
        <title>Genome assembly and association tests identify interacting loci associated with vigor, precocity, and sex in interspecific pistachio rootstocks.</title>
        <authorList>
            <person name="Palmer W."/>
            <person name="Jacygrad E."/>
            <person name="Sagayaradj S."/>
            <person name="Cavanaugh K."/>
            <person name="Han R."/>
            <person name="Bertier L."/>
            <person name="Beede B."/>
            <person name="Kafkas S."/>
            <person name="Golino D."/>
            <person name="Preece J."/>
            <person name="Michelmore R."/>
        </authorList>
    </citation>
    <scope>NUCLEOTIDE SEQUENCE [LARGE SCALE GENOMIC DNA]</scope>
</reference>